<gene>
    <name evidence="11" type="primary">yheI1</name>
    <name evidence="11" type="ORF">CCHOA_05925</name>
</gene>
<reference evidence="11 12" key="1">
    <citation type="submission" date="2018-11" db="EMBL/GenBank/DDBJ databases">
        <authorList>
            <person name="Kleinhagauer T."/>
            <person name="Glaeser S.P."/>
            <person name="Spergser J."/>
            <person name="Ruckert C."/>
            <person name="Kaempfer P."/>
            <person name="Busse H.-J."/>
        </authorList>
    </citation>
    <scope>NUCLEOTIDE SEQUENCE [LARGE SCALE GENOMIC DNA]</scope>
    <source>
        <strain evidence="11 12">200CH</strain>
    </source>
</reference>
<feature type="domain" description="ABC transporter" evidence="9">
    <location>
        <begin position="363"/>
        <end position="609"/>
    </location>
</feature>
<feature type="transmembrane region" description="Helical" evidence="8">
    <location>
        <begin position="84"/>
        <end position="104"/>
    </location>
</feature>
<dbReference type="SUPFAM" id="SSF90123">
    <property type="entry name" value="ABC transporter transmembrane region"/>
    <property type="match status" value="1"/>
</dbReference>
<dbReference type="SUPFAM" id="SSF52540">
    <property type="entry name" value="P-loop containing nucleoside triphosphate hydrolases"/>
    <property type="match status" value="1"/>
</dbReference>
<protein>
    <submittedName>
        <fullName evidence="11">Putative multidrug resistance ABC transporter ATP-binding/permease protein YheI</fullName>
        <ecNumber evidence="11">3.6.3.-</ecNumber>
    </submittedName>
</protein>
<evidence type="ECO:0000259" key="10">
    <source>
        <dbReference type="PROSITE" id="PS50929"/>
    </source>
</evidence>
<dbReference type="PROSITE" id="PS50893">
    <property type="entry name" value="ABC_TRANSPORTER_2"/>
    <property type="match status" value="1"/>
</dbReference>
<evidence type="ECO:0000256" key="6">
    <source>
        <dbReference type="ARBA" id="ARBA00023136"/>
    </source>
</evidence>
<evidence type="ECO:0000259" key="9">
    <source>
        <dbReference type="PROSITE" id="PS50893"/>
    </source>
</evidence>
<evidence type="ECO:0000256" key="1">
    <source>
        <dbReference type="ARBA" id="ARBA00004429"/>
    </source>
</evidence>
<feature type="domain" description="ABC transmembrane type-1" evidence="10">
    <location>
        <begin position="58"/>
        <end position="336"/>
    </location>
</feature>
<proteinExistence type="inferred from homology"/>
<evidence type="ECO:0000256" key="8">
    <source>
        <dbReference type="SAM" id="Phobius"/>
    </source>
</evidence>
<evidence type="ECO:0000313" key="11">
    <source>
        <dbReference type="EMBL" id="AZA13585.1"/>
    </source>
</evidence>
<dbReference type="GO" id="GO:0034040">
    <property type="term" value="F:ATPase-coupled lipid transmembrane transporter activity"/>
    <property type="evidence" value="ECO:0007669"/>
    <property type="project" value="TreeGrafter"/>
</dbReference>
<dbReference type="PANTHER" id="PTHR24221:SF654">
    <property type="entry name" value="ATP-BINDING CASSETTE SUB-FAMILY B MEMBER 6"/>
    <property type="match status" value="1"/>
</dbReference>
<keyword evidence="6 8" id="KW-0472">Membrane</keyword>
<keyword evidence="11" id="KW-0378">Hydrolase</keyword>
<feature type="transmembrane region" description="Helical" evidence="8">
    <location>
        <begin position="278"/>
        <end position="301"/>
    </location>
</feature>
<dbReference type="InterPro" id="IPR027417">
    <property type="entry name" value="P-loop_NTPase"/>
</dbReference>
<dbReference type="Pfam" id="PF00664">
    <property type="entry name" value="ABC_membrane"/>
    <property type="match status" value="1"/>
</dbReference>
<feature type="transmembrane region" description="Helical" evidence="8">
    <location>
        <begin position="55"/>
        <end position="78"/>
    </location>
</feature>
<name>A0A3G6J664_9CORY</name>
<keyword evidence="4" id="KW-1278">Translocase</keyword>
<dbReference type="Gene3D" id="1.20.1560.10">
    <property type="entry name" value="ABC transporter type 1, transmembrane domain"/>
    <property type="match status" value="1"/>
</dbReference>
<dbReference type="InterPro" id="IPR036640">
    <property type="entry name" value="ABC1_TM_sf"/>
</dbReference>
<dbReference type="PROSITE" id="PS00211">
    <property type="entry name" value="ABC_TRANSPORTER_1"/>
    <property type="match status" value="1"/>
</dbReference>
<dbReference type="PANTHER" id="PTHR24221">
    <property type="entry name" value="ATP-BINDING CASSETTE SUB-FAMILY B"/>
    <property type="match status" value="1"/>
</dbReference>
<dbReference type="Gene3D" id="3.40.50.300">
    <property type="entry name" value="P-loop containing nucleotide triphosphate hydrolases"/>
    <property type="match status" value="1"/>
</dbReference>
<keyword evidence="11" id="KW-0067">ATP-binding</keyword>
<comment type="subcellular location">
    <subcellularLocation>
        <location evidence="1">Cell inner membrane</location>
        <topology evidence="1">Multi-pass membrane protein</topology>
    </subcellularLocation>
</comment>
<keyword evidence="5 8" id="KW-1133">Transmembrane helix</keyword>
<feature type="transmembrane region" description="Helical" evidence="8">
    <location>
        <begin position="313"/>
        <end position="335"/>
    </location>
</feature>
<keyword evidence="11" id="KW-0547">Nucleotide-binding</keyword>
<dbReference type="EMBL" id="CP033896">
    <property type="protein sequence ID" value="AZA13585.1"/>
    <property type="molecule type" value="Genomic_DNA"/>
</dbReference>
<feature type="transmembrane region" description="Helical" evidence="8">
    <location>
        <begin position="168"/>
        <end position="187"/>
    </location>
</feature>
<dbReference type="AlphaFoldDB" id="A0A3G6J664"/>
<dbReference type="Proteomes" id="UP000269019">
    <property type="component" value="Chromosome"/>
</dbReference>
<comment type="similarity">
    <text evidence="7">Belongs to the ABC transporter superfamily. Siderophore-Fe(3+) uptake transporter (SIUT) (TC 3.A.1.21) family.</text>
</comment>
<dbReference type="Pfam" id="PF00005">
    <property type="entry name" value="ABC_tran"/>
    <property type="match status" value="1"/>
</dbReference>
<dbReference type="GO" id="GO:0005886">
    <property type="term" value="C:plasma membrane"/>
    <property type="evidence" value="ECO:0007669"/>
    <property type="project" value="UniProtKB-SubCell"/>
</dbReference>
<evidence type="ECO:0000256" key="4">
    <source>
        <dbReference type="ARBA" id="ARBA00022967"/>
    </source>
</evidence>
<dbReference type="RefSeq" id="WP_206425771.1">
    <property type="nucleotide sequence ID" value="NZ_CP033896.1"/>
</dbReference>
<dbReference type="GO" id="GO:0005524">
    <property type="term" value="F:ATP binding"/>
    <property type="evidence" value="ECO:0007669"/>
    <property type="project" value="UniProtKB-KW"/>
</dbReference>
<dbReference type="GO" id="GO:0016887">
    <property type="term" value="F:ATP hydrolysis activity"/>
    <property type="evidence" value="ECO:0007669"/>
    <property type="project" value="InterPro"/>
</dbReference>
<feature type="transmembrane region" description="Helical" evidence="8">
    <location>
        <begin position="193"/>
        <end position="212"/>
    </location>
</feature>
<keyword evidence="3 8" id="KW-0812">Transmembrane</keyword>
<keyword evidence="2" id="KW-0997">Cell inner membrane</keyword>
<keyword evidence="2" id="KW-1003">Cell membrane</keyword>
<sequence length="634" mass="67171">MTVTAAQQVPAKANISRWFGWLTPPSPQTYGAIVAANPTITPRRLAWRIVKHQPAVTLGGVIFVLLLNLGGVVLSRLLGEATSTIFVAATMTQVAILLCVFMALEAFRTIAEVISDTALTATELRSQHTLRLELVQRLMDEGMPARAPGWVMNTIDEDVTAVAGMKMLLVFPLGMAASALFTALLFVTISPWISLWLGVFIVLTVIVGLQSGKPVAKAAAARRAKEAHAVALATDYASGVRVVKGLGATSAATTRFGTANGEALAAMLRETKIDSVMFALRGIIPAVGAFVLVGWCGFATLAGQMQQPDFVTAALLIPTTLIVSGHAIGFLVDVYSRALASAERILQLRHEAGRKLQTDSATVNKPNVADMQYPLQPGTRAMESRSITAANATDTTSAASATSQRIEALPAGLVVVTDTNVDERTLLAQQLSAVCPESAVVAPHAVHLWEGDLADNVNPQRTIAQASQSAVLYAASCEDIIIRLGGDGIDDPLPTTRIGESGLNLSGGQRQRVALARVLATNPFLLILDEPTSGLDAVTLDRVANRTAQLRKHQLTIIFSADRAWRAVATATVSGAAAAQELFAKWAIVSGDTNAATTDSTTDTTVLRLAHIENTTPETDWKRGTTGEGVRREQ</sequence>
<organism evidence="11 12">
    <name type="scientific">Corynebacterium choanae</name>
    <dbReference type="NCBI Taxonomy" id="1862358"/>
    <lineage>
        <taxon>Bacteria</taxon>
        <taxon>Bacillati</taxon>
        <taxon>Actinomycetota</taxon>
        <taxon>Actinomycetes</taxon>
        <taxon>Mycobacteriales</taxon>
        <taxon>Corynebacteriaceae</taxon>
        <taxon>Corynebacterium</taxon>
    </lineage>
</organism>
<accession>A0A3G6J664</accession>
<evidence type="ECO:0000313" key="12">
    <source>
        <dbReference type="Proteomes" id="UP000269019"/>
    </source>
</evidence>
<evidence type="ECO:0000256" key="2">
    <source>
        <dbReference type="ARBA" id="ARBA00022519"/>
    </source>
</evidence>
<keyword evidence="12" id="KW-1185">Reference proteome</keyword>
<evidence type="ECO:0000256" key="7">
    <source>
        <dbReference type="ARBA" id="ARBA00023455"/>
    </source>
</evidence>
<dbReference type="EC" id="3.6.3.-" evidence="11"/>
<dbReference type="InterPro" id="IPR017871">
    <property type="entry name" value="ABC_transporter-like_CS"/>
</dbReference>
<dbReference type="PROSITE" id="PS50929">
    <property type="entry name" value="ABC_TM1F"/>
    <property type="match status" value="1"/>
</dbReference>
<dbReference type="InterPro" id="IPR039421">
    <property type="entry name" value="Type_1_exporter"/>
</dbReference>
<dbReference type="InterPro" id="IPR011527">
    <property type="entry name" value="ABC1_TM_dom"/>
</dbReference>
<evidence type="ECO:0000256" key="5">
    <source>
        <dbReference type="ARBA" id="ARBA00022989"/>
    </source>
</evidence>
<evidence type="ECO:0000256" key="3">
    <source>
        <dbReference type="ARBA" id="ARBA00022692"/>
    </source>
</evidence>
<dbReference type="GO" id="GO:0140359">
    <property type="term" value="F:ABC-type transporter activity"/>
    <property type="evidence" value="ECO:0007669"/>
    <property type="project" value="InterPro"/>
</dbReference>
<dbReference type="KEGG" id="ccho:CCHOA_05925"/>
<dbReference type="InterPro" id="IPR003439">
    <property type="entry name" value="ABC_transporter-like_ATP-bd"/>
</dbReference>